<name>A0AAV4LLM5_BABCB</name>
<reference evidence="1 2" key="1">
    <citation type="submission" date="2021-06" db="EMBL/GenBank/DDBJ databases">
        <title>Genome sequence of Babesia caballi.</title>
        <authorList>
            <person name="Yamagishi J."/>
            <person name="Kidaka T."/>
            <person name="Ochi A."/>
        </authorList>
    </citation>
    <scope>NUCLEOTIDE SEQUENCE [LARGE SCALE GENOMIC DNA]</scope>
    <source>
        <strain evidence="1">USDA-D6B2</strain>
    </source>
</reference>
<dbReference type="Proteomes" id="UP001497744">
    <property type="component" value="Unassembled WGS sequence"/>
</dbReference>
<keyword evidence="2" id="KW-1185">Reference proteome</keyword>
<evidence type="ECO:0000313" key="2">
    <source>
        <dbReference type="Proteomes" id="UP001497744"/>
    </source>
</evidence>
<accession>A0AAV4LLM5</accession>
<dbReference type="GeneID" id="94192287"/>
<dbReference type="RefSeq" id="XP_067712875.1">
    <property type="nucleotide sequence ID" value="XM_067856774.1"/>
</dbReference>
<proteinExistence type="predicted"/>
<organism evidence="1 2">
    <name type="scientific">Babesia caballi</name>
    <dbReference type="NCBI Taxonomy" id="5871"/>
    <lineage>
        <taxon>Eukaryota</taxon>
        <taxon>Sar</taxon>
        <taxon>Alveolata</taxon>
        <taxon>Apicomplexa</taxon>
        <taxon>Aconoidasida</taxon>
        <taxon>Piroplasmida</taxon>
        <taxon>Babesiidae</taxon>
        <taxon>Babesia</taxon>
    </lineage>
</organism>
<sequence length="226" mass="23436">MGHVWGAHVEWELGHCCSRRGLRAPVVAVDVQGRIQSRGANNALGCIIPGEELRAVDGLALSALADARAGELPLGVGASHPAHLIALVGENLQEIVHLHAGVGRGGHEVPRVVRPFGDDGAGLLHVHNLLVVALVLAVPEADLAGQVTEAAEGDHVAQGVPPDRVAIQLRELKEAHAVCAEECDVARHVALHDDELVAVGAPADVVGGLRVDLADEEAGRAEEEAV</sequence>
<dbReference type="EMBL" id="BPLF01000001">
    <property type="protein sequence ID" value="GIX60804.1"/>
    <property type="molecule type" value="Genomic_DNA"/>
</dbReference>
<comment type="caution">
    <text evidence="1">The sequence shown here is derived from an EMBL/GenBank/DDBJ whole genome shotgun (WGS) entry which is preliminary data.</text>
</comment>
<gene>
    <name evidence="1" type="ORF">BcabD6B2_02390</name>
</gene>
<evidence type="ECO:0000313" key="1">
    <source>
        <dbReference type="EMBL" id="GIX60804.1"/>
    </source>
</evidence>
<protein>
    <submittedName>
        <fullName evidence="1">1-aminocyclopropane-1-carboxylate synthase 8</fullName>
    </submittedName>
</protein>
<dbReference type="AlphaFoldDB" id="A0AAV4LLM5"/>